<keyword evidence="1" id="KW-1133">Transmembrane helix</keyword>
<organism evidence="2 3">
    <name type="scientific">[Enterobacter] lignolyticus</name>
    <dbReference type="NCBI Taxonomy" id="1334193"/>
    <lineage>
        <taxon>Bacteria</taxon>
        <taxon>Pseudomonadati</taxon>
        <taxon>Pseudomonadota</taxon>
        <taxon>Gammaproteobacteria</taxon>
        <taxon>Enterobacterales</taxon>
        <taxon>Enterobacteriaceae</taxon>
        <taxon>Pluralibacter</taxon>
    </lineage>
</organism>
<keyword evidence="1" id="KW-0472">Membrane</keyword>
<dbReference type="OMA" id="CYIGQVM"/>
<reference evidence="3" key="1">
    <citation type="submission" date="2015-10" db="EMBL/GenBank/DDBJ databases">
        <title>Complete Genome Sequencing of Klebsiella sp. strain G5.</title>
        <authorList>
            <person name="Chan K.-G."/>
            <person name="Chen J.-W."/>
        </authorList>
    </citation>
    <scope>NUCLEOTIDE SEQUENCE [LARGE SCALE GENOMIC DNA]</scope>
    <source>
        <strain evidence="3">G5</strain>
    </source>
</reference>
<evidence type="ECO:0000313" key="2">
    <source>
        <dbReference type="EMBL" id="ALR77558.1"/>
    </source>
</evidence>
<evidence type="ECO:0008006" key="4">
    <source>
        <dbReference type="Google" id="ProtNLM"/>
    </source>
</evidence>
<sequence length="80" mass="8686">MIYLWVFLSISILSVSGYTGQVLGVASAVTSFIGMSVLVAFIYYFTTWLTGGAEMVTGLFLFLAPACGLIMRFMVGDGRR</sequence>
<dbReference type="AlphaFoldDB" id="A0A806X6Y5"/>
<dbReference type="RefSeq" id="WP_013365371.1">
    <property type="nucleotide sequence ID" value="NZ_CP012871.1"/>
</dbReference>
<dbReference type="Proteomes" id="UP000069162">
    <property type="component" value="Chromosome"/>
</dbReference>
<accession>A0A806X6Y5</accession>
<protein>
    <recommendedName>
        <fullName evidence="4">Inner membrane protein</fullName>
    </recommendedName>
</protein>
<evidence type="ECO:0000256" key="1">
    <source>
        <dbReference type="SAM" id="Phobius"/>
    </source>
</evidence>
<dbReference type="Pfam" id="PF10810">
    <property type="entry name" value="DUF2545"/>
    <property type="match status" value="1"/>
</dbReference>
<proteinExistence type="predicted"/>
<name>A0A806X6Y5_9ENTR</name>
<keyword evidence="1" id="KW-0812">Transmembrane</keyword>
<gene>
    <name evidence="2" type="ORF">AO703_15030</name>
</gene>
<dbReference type="EMBL" id="CP012871">
    <property type="protein sequence ID" value="ALR77558.1"/>
    <property type="molecule type" value="Genomic_DNA"/>
</dbReference>
<dbReference type="OrthoDB" id="6571886at2"/>
<feature type="transmembrane region" description="Helical" evidence="1">
    <location>
        <begin position="58"/>
        <end position="75"/>
    </location>
</feature>
<feature type="transmembrane region" description="Helical" evidence="1">
    <location>
        <begin position="27"/>
        <end position="46"/>
    </location>
</feature>
<dbReference type="KEGG" id="kle:AO703_15030"/>
<dbReference type="InterPro" id="IPR024470">
    <property type="entry name" value="DUF2545"/>
</dbReference>
<evidence type="ECO:0000313" key="3">
    <source>
        <dbReference type="Proteomes" id="UP000069162"/>
    </source>
</evidence>